<keyword evidence="1" id="KW-1133">Transmembrane helix</keyword>
<dbReference type="Proteomes" id="UP000276776">
    <property type="component" value="Unassembled WGS sequence"/>
</dbReference>
<gene>
    <name evidence="2" type="ORF">TCLT_LOCUS4251</name>
</gene>
<reference evidence="4" key="1">
    <citation type="submission" date="2017-02" db="UniProtKB">
        <authorList>
            <consortium name="WormBaseParasite"/>
        </authorList>
    </citation>
    <scope>IDENTIFICATION</scope>
</reference>
<sequence>MKLNVKNVRWTEELRQACRQIFARHLLEKERGTTSVYDAEQIKENCDERLSTMSERSSRKSLDFLENAETTRNCRECRVMRQRLSNLMQPKGPLQFSLAAHNDIHFAFIPSLILALVIPFLEASQPSGVTMALIFVCTATMTTRLE</sequence>
<dbReference type="AlphaFoldDB" id="A0A0N5CVD2"/>
<proteinExistence type="predicted"/>
<evidence type="ECO:0000313" key="2">
    <source>
        <dbReference type="EMBL" id="VDN01333.1"/>
    </source>
</evidence>
<keyword evidence="3" id="KW-1185">Reference proteome</keyword>
<reference evidence="2 3" key="2">
    <citation type="submission" date="2018-11" db="EMBL/GenBank/DDBJ databases">
        <authorList>
            <consortium name="Pathogen Informatics"/>
        </authorList>
    </citation>
    <scope>NUCLEOTIDE SEQUENCE [LARGE SCALE GENOMIC DNA]</scope>
</reference>
<evidence type="ECO:0000313" key="3">
    <source>
        <dbReference type="Proteomes" id="UP000276776"/>
    </source>
</evidence>
<protein>
    <submittedName>
        <fullName evidence="4">Transmembrane protein</fullName>
    </submittedName>
</protein>
<accession>A0A0N5CVD2</accession>
<evidence type="ECO:0000256" key="1">
    <source>
        <dbReference type="SAM" id="Phobius"/>
    </source>
</evidence>
<evidence type="ECO:0000313" key="4">
    <source>
        <dbReference type="WBParaSite" id="TCLT_0000426201-mRNA-1"/>
    </source>
</evidence>
<feature type="transmembrane region" description="Helical" evidence="1">
    <location>
        <begin position="104"/>
        <end position="121"/>
    </location>
</feature>
<keyword evidence="1" id="KW-0472">Membrane</keyword>
<name>A0A0N5CVD2_THECL</name>
<organism evidence="4">
    <name type="scientific">Thelazia callipaeda</name>
    <name type="common">Oriental eyeworm</name>
    <name type="synonym">Parasitic nematode</name>
    <dbReference type="NCBI Taxonomy" id="103827"/>
    <lineage>
        <taxon>Eukaryota</taxon>
        <taxon>Metazoa</taxon>
        <taxon>Ecdysozoa</taxon>
        <taxon>Nematoda</taxon>
        <taxon>Chromadorea</taxon>
        <taxon>Rhabditida</taxon>
        <taxon>Spirurina</taxon>
        <taxon>Spiruromorpha</taxon>
        <taxon>Thelazioidea</taxon>
        <taxon>Thelaziidae</taxon>
        <taxon>Thelazia</taxon>
    </lineage>
</organism>
<dbReference type="EMBL" id="UYYF01004281">
    <property type="protein sequence ID" value="VDN01333.1"/>
    <property type="molecule type" value="Genomic_DNA"/>
</dbReference>
<keyword evidence="1" id="KW-0812">Transmembrane</keyword>
<dbReference type="WBParaSite" id="TCLT_0000426201-mRNA-1">
    <property type="protein sequence ID" value="TCLT_0000426201-mRNA-1"/>
    <property type="gene ID" value="TCLT_0000426201"/>
</dbReference>